<evidence type="ECO:0000313" key="4">
    <source>
        <dbReference type="Proteomes" id="UP000625210"/>
    </source>
</evidence>
<dbReference type="RefSeq" id="WP_188648937.1">
    <property type="nucleotide sequence ID" value="NZ_BMHQ01000015.1"/>
</dbReference>
<dbReference type="Proteomes" id="UP000625210">
    <property type="component" value="Unassembled WGS sequence"/>
</dbReference>
<dbReference type="InterPro" id="IPR029476">
    <property type="entry name" value="DNase_NucA_NucB"/>
</dbReference>
<accession>A0A8J2VJM0</accession>
<sequence>MIWRKKFLAMVLLVTVVMSSTSVVGATSQPTKKAVSTKPSNQVNMYSLPTSKKADEVWKQLQQGKSPKELGLISAQQHASKQKSLKEMEREAAQSKQIYPVKMNPSTQAPGEKWSPPPFDKVFENITFDECIERSQGKDDFKWIKNHYASCQTEYFTVAPLLPLEGPLVFRLTIIGHGSYGERKVSYEYQIDDIKHGYEGIPGDTGWWENAEISVDLLCNGTSNNPDCIGDQGPTTRSVSEWRENPRAAEALTSNEPPPTLENIERVSYMDIRPKVTVNPPGLFPERSGEGLTQKVRADSADYMLRKKAAIFAEATPVFYYQESDPYFDIMDPAFEHHKQAITDPQKTFPPKEGKKIPGQSAPLTRLYPQLDPVQAGRNKYTKDIACADLRKTLPEDPRQKGEQCDEFPFASTYEGAGKGDGNFSVRYIPGDANNAHGRWLNAWYSYDRILHKDQFYIGFR</sequence>
<protein>
    <recommendedName>
        <fullName evidence="2">Deoxyribonuclease NucA/NucB domain-containing protein</fullName>
    </recommendedName>
</protein>
<feature type="chain" id="PRO_5039327950" description="Deoxyribonuclease NucA/NucB domain-containing protein" evidence="1">
    <location>
        <begin position="26"/>
        <end position="461"/>
    </location>
</feature>
<dbReference type="Pfam" id="PF14040">
    <property type="entry name" value="DNase_NucA_NucB"/>
    <property type="match status" value="1"/>
</dbReference>
<keyword evidence="4" id="KW-1185">Reference proteome</keyword>
<gene>
    <name evidence="3" type="ORF">GCM10011571_32470</name>
</gene>
<name>A0A8J2VJM0_9BACL</name>
<evidence type="ECO:0000313" key="3">
    <source>
        <dbReference type="EMBL" id="GGE27796.1"/>
    </source>
</evidence>
<proteinExistence type="predicted"/>
<keyword evidence="1" id="KW-0732">Signal</keyword>
<evidence type="ECO:0000256" key="1">
    <source>
        <dbReference type="SAM" id="SignalP"/>
    </source>
</evidence>
<organism evidence="3 4">
    <name type="scientific">Marinithermofilum abyssi</name>
    <dbReference type="NCBI Taxonomy" id="1571185"/>
    <lineage>
        <taxon>Bacteria</taxon>
        <taxon>Bacillati</taxon>
        <taxon>Bacillota</taxon>
        <taxon>Bacilli</taxon>
        <taxon>Bacillales</taxon>
        <taxon>Thermoactinomycetaceae</taxon>
        <taxon>Marinithermofilum</taxon>
    </lineage>
</organism>
<dbReference type="EMBL" id="BMHQ01000015">
    <property type="protein sequence ID" value="GGE27796.1"/>
    <property type="molecule type" value="Genomic_DNA"/>
</dbReference>
<reference evidence="3" key="1">
    <citation type="journal article" date="2014" name="Int. J. Syst. Evol. Microbiol.">
        <title>Complete genome sequence of Corynebacterium casei LMG S-19264T (=DSM 44701T), isolated from a smear-ripened cheese.</title>
        <authorList>
            <consortium name="US DOE Joint Genome Institute (JGI-PGF)"/>
            <person name="Walter F."/>
            <person name="Albersmeier A."/>
            <person name="Kalinowski J."/>
            <person name="Ruckert C."/>
        </authorList>
    </citation>
    <scope>NUCLEOTIDE SEQUENCE</scope>
    <source>
        <strain evidence="3">CGMCC 1.15179</strain>
    </source>
</reference>
<feature type="domain" description="Deoxyribonuclease NucA/NucB" evidence="2">
    <location>
        <begin position="381"/>
        <end position="458"/>
    </location>
</feature>
<reference evidence="3" key="2">
    <citation type="submission" date="2020-09" db="EMBL/GenBank/DDBJ databases">
        <authorList>
            <person name="Sun Q."/>
            <person name="Zhou Y."/>
        </authorList>
    </citation>
    <scope>NUCLEOTIDE SEQUENCE</scope>
    <source>
        <strain evidence="3">CGMCC 1.15179</strain>
    </source>
</reference>
<evidence type="ECO:0000259" key="2">
    <source>
        <dbReference type="Pfam" id="PF14040"/>
    </source>
</evidence>
<dbReference type="AlphaFoldDB" id="A0A8J2VJM0"/>
<feature type="signal peptide" evidence="1">
    <location>
        <begin position="1"/>
        <end position="25"/>
    </location>
</feature>
<comment type="caution">
    <text evidence="3">The sequence shown here is derived from an EMBL/GenBank/DDBJ whole genome shotgun (WGS) entry which is preliminary data.</text>
</comment>